<keyword evidence="4" id="KW-0493">Microtubule</keyword>
<dbReference type="InterPro" id="IPR011990">
    <property type="entry name" value="TPR-like_helical_dom_sf"/>
</dbReference>
<dbReference type="PROSITE" id="PS50005">
    <property type="entry name" value="TPR"/>
    <property type="match status" value="4"/>
</dbReference>
<organism evidence="13 14">
    <name type="scientific">Floridaenema aerugineum BLCC-F46</name>
    <dbReference type="NCBI Taxonomy" id="3153654"/>
    <lineage>
        <taxon>Bacteria</taxon>
        <taxon>Bacillati</taxon>
        <taxon>Cyanobacteriota</taxon>
        <taxon>Cyanophyceae</taxon>
        <taxon>Oscillatoriophycideae</taxon>
        <taxon>Aerosakkonematales</taxon>
        <taxon>Aerosakkonemataceae</taxon>
        <taxon>Floridanema</taxon>
        <taxon>Floridanema aerugineum</taxon>
    </lineage>
</organism>
<accession>A0ABV4XE95</accession>
<feature type="domain" description="CHAT" evidence="12">
    <location>
        <begin position="719"/>
        <end position="917"/>
    </location>
</feature>
<dbReference type="EMBL" id="JBHFNQ010000218">
    <property type="protein sequence ID" value="MFB2881133.1"/>
    <property type="molecule type" value="Genomic_DNA"/>
</dbReference>
<evidence type="ECO:0000256" key="4">
    <source>
        <dbReference type="ARBA" id="ARBA00022701"/>
    </source>
</evidence>
<evidence type="ECO:0000313" key="13">
    <source>
        <dbReference type="EMBL" id="MFB2881133.1"/>
    </source>
</evidence>
<evidence type="ECO:0000256" key="1">
    <source>
        <dbReference type="ARBA" id="ARBA00004245"/>
    </source>
</evidence>
<gene>
    <name evidence="13" type="ORF">ACE1CC_30145</name>
</gene>
<dbReference type="RefSeq" id="WP_413274119.1">
    <property type="nucleotide sequence ID" value="NZ_JBHFNQ010000218.1"/>
</dbReference>
<evidence type="ECO:0000256" key="8">
    <source>
        <dbReference type="ARBA" id="ARBA00023175"/>
    </source>
</evidence>
<evidence type="ECO:0000259" key="12">
    <source>
        <dbReference type="Pfam" id="PF12770"/>
    </source>
</evidence>
<evidence type="ECO:0000256" key="7">
    <source>
        <dbReference type="ARBA" id="ARBA00023054"/>
    </source>
</evidence>
<dbReference type="Pfam" id="PF12770">
    <property type="entry name" value="CHAT"/>
    <property type="match status" value="2"/>
</dbReference>
<evidence type="ECO:0000256" key="3">
    <source>
        <dbReference type="ARBA" id="ARBA00022490"/>
    </source>
</evidence>
<keyword evidence="3" id="KW-0963">Cytoplasm</keyword>
<dbReference type="Proteomes" id="UP001576774">
    <property type="component" value="Unassembled WGS sequence"/>
</dbReference>
<evidence type="ECO:0000313" key="14">
    <source>
        <dbReference type="Proteomes" id="UP001576774"/>
    </source>
</evidence>
<dbReference type="Pfam" id="PF13424">
    <property type="entry name" value="TPR_12"/>
    <property type="match status" value="4"/>
</dbReference>
<dbReference type="InterPro" id="IPR024983">
    <property type="entry name" value="CHAT_dom"/>
</dbReference>
<keyword evidence="14" id="KW-1185">Reference proteome</keyword>
<evidence type="ECO:0000256" key="11">
    <source>
        <dbReference type="SAM" id="Coils"/>
    </source>
</evidence>
<keyword evidence="6 10" id="KW-0802">TPR repeat</keyword>
<dbReference type="SUPFAM" id="SSF48452">
    <property type="entry name" value="TPR-like"/>
    <property type="match status" value="4"/>
</dbReference>
<dbReference type="Gene3D" id="1.25.40.10">
    <property type="entry name" value="Tetratricopeptide repeat domain"/>
    <property type="match status" value="3"/>
</dbReference>
<feature type="repeat" description="TPR" evidence="10">
    <location>
        <begin position="149"/>
        <end position="182"/>
    </location>
</feature>
<dbReference type="PANTHER" id="PTHR45783">
    <property type="entry name" value="KINESIN LIGHT CHAIN"/>
    <property type="match status" value="1"/>
</dbReference>
<protein>
    <submittedName>
        <fullName evidence="13">Tetratricopeptide repeat protein</fullName>
    </submittedName>
</protein>
<evidence type="ECO:0000256" key="10">
    <source>
        <dbReference type="PROSITE-ProRule" id="PRU00339"/>
    </source>
</evidence>
<feature type="repeat" description="TPR" evidence="10">
    <location>
        <begin position="275"/>
        <end position="308"/>
    </location>
</feature>
<dbReference type="InterPro" id="IPR002151">
    <property type="entry name" value="Kinesin_light"/>
</dbReference>
<comment type="similarity">
    <text evidence="2">Belongs to the kinesin light chain family.</text>
</comment>
<keyword evidence="5" id="KW-0677">Repeat</keyword>
<dbReference type="SMART" id="SM00028">
    <property type="entry name" value="TPR"/>
    <property type="match status" value="11"/>
</dbReference>
<evidence type="ECO:0000256" key="2">
    <source>
        <dbReference type="ARBA" id="ARBA00009622"/>
    </source>
</evidence>
<dbReference type="InterPro" id="IPR019734">
    <property type="entry name" value="TPR_rpt"/>
</dbReference>
<keyword evidence="8" id="KW-0505">Motor protein</keyword>
<evidence type="ECO:0000256" key="9">
    <source>
        <dbReference type="ARBA" id="ARBA00023212"/>
    </source>
</evidence>
<evidence type="ECO:0000256" key="6">
    <source>
        <dbReference type="ARBA" id="ARBA00022803"/>
    </source>
</evidence>
<keyword evidence="7 11" id="KW-0175">Coiled coil</keyword>
<dbReference type="PRINTS" id="PR00381">
    <property type="entry name" value="KINESINLIGHT"/>
</dbReference>
<feature type="domain" description="CHAT" evidence="12">
    <location>
        <begin position="981"/>
        <end position="1154"/>
    </location>
</feature>
<dbReference type="Pfam" id="PF13374">
    <property type="entry name" value="TPR_10"/>
    <property type="match status" value="1"/>
</dbReference>
<feature type="coiled-coil region" evidence="11">
    <location>
        <begin position="582"/>
        <end position="616"/>
    </location>
</feature>
<comment type="subcellular location">
    <subcellularLocation>
        <location evidence="1">Cytoplasm</location>
        <location evidence="1">Cytoskeleton</location>
    </subcellularLocation>
</comment>
<dbReference type="Pfam" id="PF13176">
    <property type="entry name" value="TPR_7"/>
    <property type="match status" value="2"/>
</dbReference>
<sequence length="1160" mass="130625">MEFINWLGNLGTQAQQFAGKISWQQLNQQVITLYHQGKLYEASVIAEQALDLALSLYQGDHPDVADSLNNLALLYQSQGRYSEAESKYEQALTMTQRIIKGDHRDVATSLNNLAGLYDSQGKLSEAEPLFQQALAMLQRIIKGDHRDVATSLNNLAGLYQSQGRLNEAEPLFQKALAMRERLSEGDDPDLAQSLNNLADLYQSQGRYSEAEPLCQQALAMRQHLFQGDHPYVASSLSNLARLYNSQGRYSEAEPLFQQALAMRQRIIKGDHPDVATSLNDLAGLYQSQGKYSEAESKYQQALAMRQRLFEGDDHPDVAISLNDLAGLYRLQGRYSEAESLFQQGLAMWQRLIKGDHPGVIQSLNNLAEIYRSQGRYTEAEPLCKEALAMRQRLTKADHPDLAISLNGLALLYQSQGRYTEAEPLYKEALEVWQRLFNGDQPDLATNLINLALLLAATDRPTQALELMQQAAAMEGRIIRRQFAYSSERDRLTYLDTIRKTLHALLSLVWRYLSDSPEAVQIALDVVLQRKSLSASALAAFNYALYSGRYPHLQEEFTQLRRLQAELVHLTFDPPLPDPKVPVETYQSLRKAHQKKLAQLEAQCQQLEKQLASQVPEIQLQEQECDRRAVALELPSGSTLVEFVRFDLFDFTAPKETKWQSAQYVAFILPAQQPDAVQMIKLGEAEPIDKLIRVFREASAKPGNKLGARKKQQTLDNASVGEKLRQQIFDPILTELRNRISEVSEHFFIAPDGDLNLLPFQILPMPETDKLLMDEYTISYLSVGRDILRQKVETNRPVSDALIIANPDFNLAVGSEEFSPKSAEALTTNLLSSSQLSALSSTFHPVPETGFLGKRVAEKLGVKAYLEQEALEPILTSSKCPRLLMIATHGYFAEENQPDYLNLILQILKSDDGDELEILRHNPQLLDEKLPEIMEDAANYLAANDNENSANWLRDFAKQLPEIIKQLNPNNAENRLTTAPVENPMMRSGLAFAGAETWLKGGKLPKEAGKGFLFAQDIIGIDLWENEIAILVACETAIGDIKNGEGVFGLRRAFAVAGAKTLVMSLWSVPTKATVLLMERFFDNLQLGLRRVDALQEAQNYIRRITIEELQQFPLGREVIDELLTLKMLSESRLSCQEFRPIEHQFFWGAWVCQGETTELK</sequence>
<name>A0ABV4XE95_9CYAN</name>
<evidence type="ECO:0000256" key="5">
    <source>
        <dbReference type="ARBA" id="ARBA00022737"/>
    </source>
</evidence>
<feature type="repeat" description="TPR" evidence="10">
    <location>
        <begin position="233"/>
        <end position="266"/>
    </location>
</feature>
<reference evidence="13 14" key="1">
    <citation type="submission" date="2024-09" db="EMBL/GenBank/DDBJ databases">
        <title>Floridaenema gen nov. (Aerosakkonemataceae, Aerosakkonematales ord. nov., Cyanobacteria) from benthic tropical and subtropical fresh waters, with the description of four new species.</title>
        <authorList>
            <person name="Moretto J.A."/>
            <person name="Berthold D.E."/>
            <person name="Lefler F.W."/>
            <person name="Huang I.-S."/>
            <person name="Laughinghouse H. IV."/>
        </authorList>
    </citation>
    <scope>NUCLEOTIDE SEQUENCE [LARGE SCALE GENOMIC DNA]</scope>
    <source>
        <strain evidence="13 14">BLCC-F46</strain>
    </source>
</reference>
<comment type="caution">
    <text evidence="13">The sequence shown here is derived from an EMBL/GenBank/DDBJ whole genome shotgun (WGS) entry which is preliminary data.</text>
</comment>
<keyword evidence="9" id="KW-0206">Cytoskeleton</keyword>
<dbReference type="PANTHER" id="PTHR45783:SF3">
    <property type="entry name" value="KINESIN LIGHT CHAIN"/>
    <property type="match status" value="1"/>
</dbReference>
<feature type="repeat" description="TPR" evidence="10">
    <location>
        <begin position="65"/>
        <end position="98"/>
    </location>
</feature>
<proteinExistence type="inferred from homology"/>